<evidence type="ECO:0000259" key="14">
    <source>
        <dbReference type="Pfam" id="PF02772"/>
    </source>
</evidence>
<sequence>MASGKFLFTSESVSMGHPDKLADRISDGVLDACLAQDPMSRVACETLVTTDFCCLAGEITTKAVVDFEKVAREVIREVGYVDDRIGFSADTCKVEVRLHSQSPDIAQGVNDDATKGKDIGAGDQGLMFGFACDDTPELMPLPIALSHRILNRLTEARQNKEVSWLRPDSKSQVTVEYDGDRAVRIDTVVVSTQHDETVSDKQDVIRDFVINKIIKPELPEELVTGEITYHINPTGKFEVGGPHGDCGLTGRKIIVDTYGGWGRHGGGAFSGKDPTKVDRSAAYMARYVAKNIVAAGLASQCEVQLAYAIGVSEPVSININTFGTGRVSEDQLVTLVRRNFPLTPSGIIRHLDLRRPIYRKSAAGGHFGRALPEFNWEKTDKAAILAEEAGIAAAAR</sequence>
<dbReference type="GO" id="GO:0006556">
    <property type="term" value="P:S-adenosylmethionine biosynthetic process"/>
    <property type="evidence" value="ECO:0007669"/>
    <property type="project" value="UniProtKB-UniRule"/>
</dbReference>
<evidence type="ECO:0000256" key="5">
    <source>
        <dbReference type="ARBA" id="ARBA00022723"/>
    </source>
</evidence>
<evidence type="ECO:0000256" key="8">
    <source>
        <dbReference type="ARBA" id="ARBA00022842"/>
    </source>
</evidence>
<gene>
    <name evidence="10" type="primary">metK</name>
    <name evidence="16" type="ordered locus">Psta_1334</name>
</gene>
<evidence type="ECO:0000256" key="4">
    <source>
        <dbReference type="ARBA" id="ARBA00022679"/>
    </source>
</evidence>
<evidence type="ECO:0000259" key="13">
    <source>
        <dbReference type="Pfam" id="PF00438"/>
    </source>
</evidence>
<dbReference type="FunFam" id="3.30.300.10:FF:000003">
    <property type="entry name" value="S-adenosylmethionine synthase"/>
    <property type="match status" value="1"/>
</dbReference>
<feature type="binding site" description="in other chain" evidence="10">
    <location>
        <position position="17"/>
    </location>
    <ligand>
        <name>ATP</name>
        <dbReference type="ChEBI" id="CHEBI:30616"/>
        <note>ligand shared between two neighboring subunits</note>
    </ligand>
</feature>
<evidence type="ECO:0000256" key="12">
    <source>
        <dbReference type="RuleBase" id="RU004462"/>
    </source>
</evidence>
<dbReference type="PROSITE" id="PS00376">
    <property type="entry name" value="ADOMET_SYNTHASE_1"/>
    <property type="match status" value="1"/>
</dbReference>
<feature type="binding site" evidence="10">
    <location>
        <position position="45"/>
    </location>
    <ligand>
        <name>K(+)</name>
        <dbReference type="ChEBI" id="CHEBI:29103"/>
    </ligand>
</feature>
<comment type="similarity">
    <text evidence="2 10 12">Belongs to the AdoMet synthase family.</text>
</comment>
<dbReference type="GO" id="GO:0004478">
    <property type="term" value="F:methionine adenosyltransferase activity"/>
    <property type="evidence" value="ECO:0007669"/>
    <property type="project" value="UniProtKB-UniRule"/>
</dbReference>
<dbReference type="GO" id="GO:0005737">
    <property type="term" value="C:cytoplasm"/>
    <property type="evidence" value="ECO:0007669"/>
    <property type="project" value="UniProtKB-SubCell"/>
</dbReference>
<dbReference type="GO" id="GO:0000287">
    <property type="term" value="F:magnesium ion binding"/>
    <property type="evidence" value="ECO:0007669"/>
    <property type="project" value="UniProtKB-UniRule"/>
</dbReference>
<feature type="binding site" description="in other chain" evidence="10">
    <location>
        <begin position="251"/>
        <end position="252"/>
    </location>
    <ligand>
        <name>ATP</name>
        <dbReference type="ChEBI" id="CHEBI:30616"/>
        <note>ligand shared between two neighboring subunits</note>
    </ligand>
</feature>
<evidence type="ECO:0000256" key="11">
    <source>
        <dbReference type="RuleBase" id="RU000542"/>
    </source>
</evidence>
<feature type="binding site" evidence="10">
    <location>
        <position position="19"/>
    </location>
    <ligand>
        <name>Mg(2+)</name>
        <dbReference type="ChEBI" id="CHEBI:18420"/>
    </ligand>
</feature>
<comment type="catalytic activity">
    <reaction evidence="10">
        <text>L-methionine + ATP + H2O = S-adenosyl-L-methionine + phosphate + diphosphate</text>
        <dbReference type="Rhea" id="RHEA:21080"/>
        <dbReference type="ChEBI" id="CHEBI:15377"/>
        <dbReference type="ChEBI" id="CHEBI:30616"/>
        <dbReference type="ChEBI" id="CHEBI:33019"/>
        <dbReference type="ChEBI" id="CHEBI:43474"/>
        <dbReference type="ChEBI" id="CHEBI:57844"/>
        <dbReference type="ChEBI" id="CHEBI:59789"/>
        <dbReference type="EC" id="2.5.1.6"/>
    </reaction>
</comment>
<feature type="domain" description="S-adenosylmethionine synthetase central" evidence="14">
    <location>
        <begin position="118"/>
        <end position="237"/>
    </location>
</feature>
<keyword evidence="4 10" id="KW-0808">Transferase</keyword>
<protein>
    <recommendedName>
        <fullName evidence="10">S-adenosylmethionine synthase</fullName>
        <shortName evidence="10">AdoMet synthase</shortName>
        <ecNumber evidence="10">2.5.1.6</ecNumber>
    </recommendedName>
    <alternativeName>
        <fullName evidence="10">MAT</fullName>
    </alternativeName>
    <alternativeName>
        <fullName evidence="10">Methionine adenosyltransferase</fullName>
    </alternativeName>
</protein>
<accession>D2QWD6</accession>
<feature type="domain" description="S-adenosylmethionine synthetase N-terminal" evidence="13">
    <location>
        <begin position="5"/>
        <end position="103"/>
    </location>
</feature>
<dbReference type="InterPro" id="IPR022636">
    <property type="entry name" value="S-AdoMet_synthetase_sfam"/>
</dbReference>
<comment type="cofactor">
    <cofactor evidence="10">
        <name>K(+)</name>
        <dbReference type="ChEBI" id="CHEBI:29103"/>
    </cofactor>
    <text evidence="10">Binds 1 potassium ion per subunit.</text>
</comment>
<dbReference type="GO" id="GO:0005524">
    <property type="term" value="F:ATP binding"/>
    <property type="evidence" value="ECO:0007669"/>
    <property type="project" value="UniProtKB-UniRule"/>
</dbReference>
<dbReference type="PROSITE" id="PS00377">
    <property type="entry name" value="ADOMET_SYNTHASE_2"/>
    <property type="match status" value="1"/>
</dbReference>
<dbReference type="Gene3D" id="3.30.300.10">
    <property type="match status" value="3"/>
</dbReference>
<dbReference type="PIRSF" id="PIRSF000497">
    <property type="entry name" value="MAT"/>
    <property type="match status" value="1"/>
</dbReference>
<evidence type="ECO:0000313" key="16">
    <source>
        <dbReference type="EMBL" id="ADB16011.1"/>
    </source>
</evidence>
<keyword evidence="6 10" id="KW-0547">Nucleotide-binding</keyword>
<organism evidence="16 17">
    <name type="scientific">Pirellula staleyi (strain ATCC 27377 / DSM 6068 / ICPB 4128)</name>
    <name type="common">Pirella staleyi</name>
    <dbReference type="NCBI Taxonomy" id="530564"/>
    <lineage>
        <taxon>Bacteria</taxon>
        <taxon>Pseudomonadati</taxon>
        <taxon>Planctomycetota</taxon>
        <taxon>Planctomycetia</taxon>
        <taxon>Pirellulales</taxon>
        <taxon>Pirellulaceae</taxon>
        <taxon>Pirellula</taxon>
    </lineage>
</organism>
<keyword evidence="10" id="KW-0963">Cytoplasm</keyword>
<feature type="binding site" evidence="10">
    <location>
        <position position="245"/>
    </location>
    <ligand>
        <name>L-methionine</name>
        <dbReference type="ChEBI" id="CHEBI:57844"/>
        <note>ligand shared between two neighboring subunits</note>
    </ligand>
</feature>
<comment type="subcellular location">
    <subcellularLocation>
        <location evidence="10 11">Cytoplasm</location>
    </subcellularLocation>
</comment>
<keyword evidence="9 10" id="KW-0630">Potassium</keyword>
<dbReference type="Pfam" id="PF02773">
    <property type="entry name" value="S-AdoMet_synt_C"/>
    <property type="match status" value="1"/>
</dbReference>
<keyword evidence="17" id="KW-1185">Reference proteome</keyword>
<feature type="domain" description="S-adenosylmethionine synthetase C-terminal" evidence="15">
    <location>
        <begin position="239"/>
        <end position="378"/>
    </location>
</feature>
<dbReference type="InterPro" id="IPR002133">
    <property type="entry name" value="S-AdoMet_synthetase"/>
</dbReference>
<dbReference type="EMBL" id="CP001848">
    <property type="protein sequence ID" value="ADB16011.1"/>
    <property type="molecule type" value="Genomic_DNA"/>
</dbReference>
<feature type="binding site" evidence="10">
    <location>
        <position position="272"/>
    </location>
    <ligand>
        <name>ATP</name>
        <dbReference type="ChEBI" id="CHEBI:30616"/>
        <note>ligand shared between two neighboring subunits</note>
    </ligand>
</feature>
<evidence type="ECO:0000259" key="15">
    <source>
        <dbReference type="Pfam" id="PF02773"/>
    </source>
</evidence>
<evidence type="ECO:0000256" key="9">
    <source>
        <dbReference type="ARBA" id="ARBA00022958"/>
    </source>
</evidence>
<feature type="binding site" evidence="10">
    <location>
        <position position="268"/>
    </location>
    <ligand>
        <name>ATP</name>
        <dbReference type="ChEBI" id="CHEBI:30616"/>
        <note>ligand shared between two neighboring subunits</note>
    </ligand>
</feature>
<comment type="pathway">
    <text evidence="1 10">Amino-acid biosynthesis; S-adenosyl-L-methionine biosynthesis; S-adenosyl-L-methionine from L-methionine: step 1/1.</text>
</comment>
<evidence type="ECO:0000256" key="3">
    <source>
        <dbReference type="ARBA" id="ARBA00022563"/>
    </source>
</evidence>
<dbReference type="OrthoDB" id="9801686at2"/>
<dbReference type="InterPro" id="IPR022629">
    <property type="entry name" value="S-AdoMet_synt_central"/>
</dbReference>
<evidence type="ECO:0000256" key="2">
    <source>
        <dbReference type="ARBA" id="ARBA00009685"/>
    </source>
</evidence>
<dbReference type="GO" id="GO:0006730">
    <property type="term" value="P:one-carbon metabolic process"/>
    <property type="evidence" value="ECO:0007669"/>
    <property type="project" value="UniProtKB-KW"/>
</dbReference>
<dbReference type="eggNOG" id="COG0192">
    <property type="taxonomic scope" value="Bacteria"/>
</dbReference>
<dbReference type="Proteomes" id="UP000001887">
    <property type="component" value="Chromosome"/>
</dbReference>
<feature type="region of interest" description="Flexible loop" evidence="10">
    <location>
        <begin position="101"/>
        <end position="111"/>
    </location>
</feature>
<dbReference type="KEGG" id="psl:Psta_1334"/>
<dbReference type="AlphaFoldDB" id="D2QWD6"/>
<dbReference type="SUPFAM" id="SSF55973">
    <property type="entry name" value="S-adenosylmethionine synthetase"/>
    <property type="match status" value="3"/>
</dbReference>
<dbReference type="PANTHER" id="PTHR11964">
    <property type="entry name" value="S-ADENOSYLMETHIONINE SYNTHETASE"/>
    <property type="match status" value="1"/>
</dbReference>
<feature type="binding site" description="in other chain" evidence="10">
    <location>
        <position position="276"/>
    </location>
    <ligand>
        <name>L-methionine</name>
        <dbReference type="ChEBI" id="CHEBI:57844"/>
        <note>ligand shared between two neighboring subunits</note>
    </ligand>
</feature>
<dbReference type="NCBIfam" id="TIGR01034">
    <property type="entry name" value="metK"/>
    <property type="match status" value="1"/>
</dbReference>
<comment type="function">
    <text evidence="10">Catalyzes the formation of S-adenosylmethionine (AdoMet) from methionine and ATP. The overall synthetic reaction is composed of two sequential steps, AdoMet formation and the subsequent tripolyphosphate hydrolysis which occurs prior to release of AdoMet from the enzyme.</text>
</comment>
<dbReference type="HOGENOM" id="CLU_041802_1_1_0"/>
<dbReference type="HAMAP" id="MF_00086">
    <property type="entry name" value="S_AdoMet_synth1"/>
    <property type="match status" value="1"/>
</dbReference>
<evidence type="ECO:0000256" key="6">
    <source>
        <dbReference type="ARBA" id="ARBA00022741"/>
    </source>
</evidence>
<feature type="binding site" evidence="10">
    <location>
        <position position="245"/>
    </location>
    <ligand>
        <name>ATP</name>
        <dbReference type="ChEBI" id="CHEBI:30616"/>
        <note>ligand shared between two neighboring subunits</note>
    </ligand>
</feature>
<feature type="binding site" description="in other chain" evidence="10">
    <location>
        <position position="58"/>
    </location>
    <ligand>
        <name>L-methionine</name>
        <dbReference type="ChEBI" id="CHEBI:57844"/>
        <note>ligand shared between two neighboring subunits</note>
    </ligand>
</feature>
<dbReference type="STRING" id="530564.Psta_1334"/>
<dbReference type="InterPro" id="IPR022630">
    <property type="entry name" value="S-AdoMet_synt_C"/>
</dbReference>
<proteinExistence type="inferred from homology"/>
<dbReference type="Pfam" id="PF02772">
    <property type="entry name" value="S-AdoMet_synt_M"/>
    <property type="match status" value="1"/>
</dbReference>
<dbReference type="Pfam" id="PF00438">
    <property type="entry name" value="S-AdoMet_synt_N"/>
    <property type="match status" value="1"/>
</dbReference>
<keyword evidence="3 10" id="KW-0554">One-carbon metabolism</keyword>
<dbReference type="InterPro" id="IPR022631">
    <property type="entry name" value="ADOMET_SYNTHASE_CS"/>
</dbReference>
<dbReference type="EC" id="2.5.1.6" evidence="10"/>
<feature type="binding site" description="in other chain" evidence="10">
    <location>
        <position position="101"/>
    </location>
    <ligand>
        <name>L-methionine</name>
        <dbReference type="ChEBI" id="CHEBI:57844"/>
        <note>ligand shared between two neighboring subunits</note>
    </ligand>
</feature>
<evidence type="ECO:0000313" key="17">
    <source>
        <dbReference type="Proteomes" id="UP000001887"/>
    </source>
</evidence>
<keyword evidence="5 10" id="KW-0479">Metal-binding</keyword>
<feature type="binding site" description="in other chain" evidence="10">
    <location>
        <begin position="168"/>
        <end position="170"/>
    </location>
    <ligand>
        <name>ATP</name>
        <dbReference type="ChEBI" id="CHEBI:30616"/>
        <note>ligand shared between two neighboring subunits</note>
    </ligand>
</feature>
<evidence type="ECO:0000256" key="1">
    <source>
        <dbReference type="ARBA" id="ARBA00005224"/>
    </source>
</evidence>
<dbReference type="UniPathway" id="UPA00315">
    <property type="reaction ID" value="UER00080"/>
</dbReference>
<dbReference type="InterPro" id="IPR022628">
    <property type="entry name" value="S-AdoMet_synt_N"/>
</dbReference>
<evidence type="ECO:0000256" key="10">
    <source>
        <dbReference type="HAMAP-Rule" id="MF_00086"/>
    </source>
</evidence>
<dbReference type="CDD" id="cd18079">
    <property type="entry name" value="S-AdoMet_synt"/>
    <property type="match status" value="1"/>
</dbReference>
<feature type="binding site" description="in other chain" evidence="10">
    <location>
        <begin position="236"/>
        <end position="237"/>
    </location>
    <ligand>
        <name>ATP</name>
        <dbReference type="ChEBI" id="CHEBI:30616"/>
        <note>ligand shared between two neighboring subunits</note>
    </ligand>
</feature>
<reference evidence="16 17" key="1">
    <citation type="journal article" date="2009" name="Stand. Genomic Sci.">
        <title>Complete genome sequence of Pirellula staleyi type strain (ATCC 27377).</title>
        <authorList>
            <person name="Clum A."/>
            <person name="Tindall B.J."/>
            <person name="Sikorski J."/>
            <person name="Ivanova N."/>
            <person name="Mavrommatis K."/>
            <person name="Lucas S."/>
            <person name="Glavina del Rio T."/>
            <person name="Nolan M."/>
            <person name="Chen F."/>
            <person name="Tice H."/>
            <person name="Pitluck S."/>
            <person name="Cheng J.F."/>
            <person name="Chertkov O."/>
            <person name="Brettin T."/>
            <person name="Han C."/>
            <person name="Detter J.C."/>
            <person name="Kuske C."/>
            <person name="Bruce D."/>
            <person name="Goodwin L."/>
            <person name="Ovchinikova G."/>
            <person name="Pati A."/>
            <person name="Mikhailova N."/>
            <person name="Chen A."/>
            <person name="Palaniappan K."/>
            <person name="Land M."/>
            <person name="Hauser L."/>
            <person name="Chang Y.J."/>
            <person name="Jeffries C.D."/>
            <person name="Chain P."/>
            <person name="Rohde M."/>
            <person name="Goker M."/>
            <person name="Bristow J."/>
            <person name="Eisen J.A."/>
            <person name="Markowitz V."/>
            <person name="Hugenholtz P."/>
            <person name="Kyrpides N.C."/>
            <person name="Klenk H.P."/>
            <person name="Lapidus A."/>
        </authorList>
    </citation>
    <scope>NUCLEOTIDE SEQUENCE [LARGE SCALE GENOMIC DNA]</scope>
    <source>
        <strain evidence="17">ATCC 27377 / DSM 6068 / ICPB 4128</strain>
    </source>
</reference>
<evidence type="ECO:0000256" key="7">
    <source>
        <dbReference type="ARBA" id="ARBA00022840"/>
    </source>
</evidence>
<comment type="cofactor">
    <cofactor evidence="10">
        <name>Mg(2+)</name>
        <dbReference type="ChEBI" id="CHEBI:18420"/>
    </cofactor>
    <text evidence="10">Binds 2 divalent ions per subunit.</text>
</comment>
<keyword evidence="8 10" id="KW-0460">Magnesium</keyword>
<keyword evidence="7 10" id="KW-0067">ATP-binding</keyword>
<name>D2QWD6_PIRSD</name>
<comment type="subunit">
    <text evidence="10">Homotetramer; dimer of dimers.</text>
</comment>